<dbReference type="AlphaFoldDB" id="A0A6N3YZF5"/>
<keyword evidence="1" id="KW-1133">Transmembrane helix</keyword>
<dbReference type="PANTHER" id="PTHR12526">
    <property type="entry name" value="GLYCOSYLTRANSFERASE"/>
    <property type="match status" value="1"/>
</dbReference>
<evidence type="ECO:0000259" key="2">
    <source>
        <dbReference type="Pfam" id="PF00534"/>
    </source>
</evidence>
<name>A0A6N3YZF5_ALIFS</name>
<comment type="caution">
    <text evidence="3">The sequence shown here is derived from an EMBL/GenBank/DDBJ whole genome shotgun (WGS) entry which is preliminary data.</text>
</comment>
<evidence type="ECO:0000313" key="3">
    <source>
        <dbReference type="EMBL" id="MUK46108.1"/>
    </source>
</evidence>
<dbReference type="Proteomes" id="UP000435323">
    <property type="component" value="Unassembled WGS sequence"/>
</dbReference>
<dbReference type="Pfam" id="PF00534">
    <property type="entry name" value="Glycos_transf_1"/>
    <property type="match status" value="1"/>
</dbReference>
<organism evidence="3 4">
    <name type="scientific">Aliivibrio fischeri</name>
    <name type="common">Vibrio fischeri</name>
    <dbReference type="NCBI Taxonomy" id="668"/>
    <lineage>
        <taxon>Bacteria</taxon>
        <taxon>Pseudomonadati</taxon>
        <taxon>Pseudomonadota</taxon>
        <taxon>Gammaproteobacteria</taxon>
        <taxon>Vibrionales</taxon>
        <taxon>Vibrionaceae</taxon>
        <taxon>Aliivibrio</taxon>
    </lineage>
</organism>
<dbReference type="Gene3D" id="3.40.50.2000">
    <property type="entry name" value="Glycogen Phosphorylase B"/>
    <property type="match status" value="2"/>
</dbReference>
<dbReference type="GO" id="GO:1901135">
    <property type="term" value="P:carbohydrate derivative metabolic process"/>
    <property type="evidence" value="ECO:0007669"/>
    <property type="project" value="UniProtKB-ARBA"/>
</dbReference>
<dbReference type="InterPro" id="IPR001296">
    <property type="entry name" value="Glyco_trans_1"/>
</dbReference>
<keyword evidence="1" id="KW-0472">Membrane</keyword>
<evidence type="ECO:0000313" key="4">
    <source>
        <dbReference type="Proteomes" id="UP000435323"/>
    </source>
</evidence>
<feature type="domain" description="Glycosyl transferase family 1" evidence="2">
    <location>
        <begin position="166"/>
        <end position="328"/>
    </location>
</feature>
<dbReference type="PANTHER" id="PTHR12526:SF630">
    <property type="entry name" value="GLYCOSYLTRANSFERASE"/>
    <property type="match status" value="1"/>
</dbReference>
<keyword evidence="3" id="KW-0808">Transferase</keyword>
<evidence type="ECO:0000256" key="1">
    <source>
        <dbReference type="SAM" id="Phobius"/>
    </source>
</evidence>
<feature type="transmembrane region" description="Helical" evidence="1">
    <location>
        <begin position="78"/>
        <end position="99"/>
    </location>
</feature>
<accession>A0A6N3YZF5</accession>
<protein>
    <submittedName>
        <fullName evidence="3">Glycosyltransferase</fullName>
    </submittedName>
</protein>
<dbReference type="SUPFAM" id="SSF53756">
    <property type="entry name" value="UDP-Glycosyltransferase/glycogen phosphorylase"/>
    <property type="match status" value="1"/>
</dbReference>
<gene>
    <name evidence="3" type="ORF">GNP77_12025</name>
</gene>
<dbReference type="EMBL" id="WOBO01000014">
    <property type="protein sequence ID" value="MUK46108.1"/>
    <property type="molecule type" value="Genomic_DNA"/>
</dbReference>
<proteinExistence type="predicted"/>
<sequence>MMMKRFVIVQNSIKTVLIFRSGYIKELLNYGLVIVIAPNDDDESKKILQDMGVVIHDVSIHRVLSIFQMNKLIIKERLLGSVIISHFLVTFISCYISLIPFNSKLIVYTEGLGSIFSNNSILRRLLRMFLVNNSAVRFFCNTSERKYLGLKTDFVTNGIGVDLSKFNKKKFDKFNSSFNLLYVGRLIRDKGIQDVIDAFRLLKEMRSDVRLNLVGDIYPNNPSSLKENDIDFLKKEFGDSINFVGFTHDVKYWYDHSDLLILPSKREGFPVCIMEASAVGLPSIGYNVVGVQDAIKPGVNGELVKFGDIISIARISNEILNRNSIMEYINTASNYANDNFCCKEKNNKLVSKMLELSN</sequence>
<keyword evidence="1" id="KW-0812">Transmembrane</keyword>
<reference evidence="3 4" key="1">
    <citation type="submission" date="2019-11" db="EMBL/GenBank/DDBJ databases">
        <title>Using colonization assays and comparative genomics to discover symbiosis behaviors and factors in Vibrio fischeri.</title>
        <authorList>
            <person name="Bongrand C."/>
            <person name="Moriano-Gutierrez S."/>
            <person name="Arevalo P."/>
            <person name="Mcfall-Ngai M."/>
            <person name="Visick K."/>
            <person name="Polz M.F."/>
            <person name="Ruby E.G."/>
        </authorList>
    </citation>
    <scope>NUCLEOTIDE SEQUENCE [LARGE SCALE GENOMIC DNA]</scope>
    <source>
        <strain evidence="4">emors.3.2</strain>
    </source>
</reference>
<dbReference type="GO" id="GO:0016757">
    <property type="term" value="F:glycosyltransferase activity"/>
    <property type="evidence" value="ECO:0007669"/>
    <property type="project" value="InterPro"/>
</dbReference>